<dbReference type="Pfam" id="PF13193">
    <property type="entry name" value="AMP-binding_C"/>
    <property type="match status" value="1"/>
</dbReference>
<dbReference type="PROSITE" id="PS00455">
    <property type="entry name" value="AMP_BINDING"/>
    <property type="match status" value="1"/>
</dbReference>
<evidence type="ECO:0000313" key="3">
    <source>
        <dbReference type="EMBL" id="UNO50657.1"/>
    </source>
</evidence>
<dbReference type="InterPro" id="IPR050237">
    <property type="entry name" value="ATP-dep_AMP-bd_enzyme"/>
</dbReference>
<evidence type="ECO:0000313" key="4">
    <source>
        <dbReference type="Proteomes" id="UP000829401"/>
    </source>
</evidence>
<dbReference type="SUPFAM" id="SSF56801">
    <property type="entry name" value="Acetyl-CoA synthetase-like"/>
    <property type="match status" value="1"/>
</dbReference>
<dbReference type="InterPro" id="IPR020845">
    <property type="entry name" value="AMP-binding_CS"/>
</dbReference>
<dbReference type="InterPro" id="IPR000873">
    <property type="entry name" value="AMP-dep_synth/lig_dom"/>
</dbReference>
<dbReference type="KEGG" id="aaco:K1I37_09590"/>
<dbReference type="InterPro" id="IPR045851">
    <property type="entry name" value="AMP-bd_C_sf"/>
</dbReference>
<dbReference type="Pfam" id="PF00501">
    <property type="entry name" value="AMP-binding"/>
    <property type="match status" value="1"/>
</dbReference>
<dbReference type="GO" id="GO:0016878">
    <property type="term" value="F:acid-thiol ligase activity"/>
    <property type="evidence" value="ECO:0007669"/>
    <property type="project" value="UniProtKB-ARBA"/>
</dbReference>
<dbReference type="Gene3D" id="3.40.50.12780">
    <property type="entry name" value="N-terminal domain of ligase-like"/>
    <property type="match status" value="1"/>
</dbReference>
<dbReference type="Gene3D" id="3.30.300.30">
    <property type="match status" value="1"/>
</dbReference>
<gene>
    <name evidence="3" type="ORF">K1I37_09590</name>
</gene>
<dbReference type="AlphaFoldDB" id="T0CRR2"/>
<evidence type="ECO:0000259" key="2">
    <source>
        <dbReference type="Pfam" id="PF13193"/>
    </source>
</evidence>
<proteinExistence type="predicted"/>
<dbReference type="STRING" id="1356854.N007_16080"/>
<dbReference type="RefSeq" id="WP_021298360.1">
    <property type="nucleotide sequence ID" value="NZ_AURB01000185.1"/>
</dbReference>
<reference evidence="4" key="1">
    <citation type="journal article" date="2022" name="G3 (Bethesda)">
        <title>Unveiling the complete genome sequence of Alicyclobacillus acidoterrestris DSM 3922T, a taint-producing strain.</title>
        <authorList>
            <person name="Leonardo I.C."/>
            <person name="Barreto Crespo M.T."/>
            <person name="Gaspar F.B."/>
        </authorList>
    </citation>
    <scope>NUCLEOTIDE SEQUENCE [LARGE SCALE GENOMIC DNA]</scope>
    <source>
        <strain evidence="4">DSM 3922</strain>
    </source>
</reference>
<accession>T0CRR2</accession>
<dbReference type="Proteomes" id="UP000829401">
    <property type="component" value="Chromosome"/>
</dbReference>
<dbReference type="OrthoDB" id="9765680at2"/>
<dbReference type="PANTHER" id="PTHR43767:SF1">
    <property type="entry name" value="NONRIBOSOMAL PEPTIDE SYNTHASE PES1 (EUROFUNG)-RELATED"/>
    <property type="match status" value="1"/>
</dbReference>
<keyword evidence="3" id="KW-0436">Ligase</keyword>
<evidence type="ECO:0000259" key="1">
    <source>
        <dbReference type="Pfam" id="PF00501"/>
    </source>
</evidence>
<sequence>MDLGSMFEFAVGRHPFGVALVEGGHSYTFLALNQEVNRVASSLRKLGIGRRDRVMVLLKNRRQTVCLFWAIQKLGAIFTPVNYHMSIQDIQHCVYDVEPKVIVFEAVAEAAVRKLRLEETPIFISLEPDDGDISYDELVHSGEDTFDAVPVDDDEIAIMLYTSGTSGVPKGVPRSHKNEYASTLAHIIQNHYDPFDSTLGIMPLYHTMGVHSLLAMTFLNAKFVVAQDVRDESVPEILCREKITCLYMIPTMYRDLLANHRIENYDLSHLQKIAYAGAPMPEALVSDCFRALHPQRFVNHYGSTEIHTLTTCAYLHRKPGSAGKPGINQWIRLMSLDPDATVNDGVKRGEVGQVIAHLGSAEAFKGYWNRPEVTRQVIQDDWYLTGDLGVFDDEGDLFVVGRVDEMVISGLERVSPAKVEEVLSGHPDVLEVAVVGEQDEHLGQIVVAYVVPRCEQLSPLELDRYCKQSGRLSTFERPRKHVFVEHLPRSATGKVMRRALLSTREK</sequence>
<organism evidence="3 4">
    <name type="scientific">Alicyclobacillus acidoterrestris (strain ATCC 49025 / DSM 3922 / CIP 106132 / NCIMB 13137 / GD3B)</name>
    <dbReference type="NCBI Taxonomy" id="1356854"/>
    <lineage>
        <taxon>Bacteria</taxon>
        <taxon>Bacillati</taxon>
        <taxon>Bacillota</taxon>
        <taxon>Bacilli</taxon>
        <taxon>Bacillales</taxon>
        <taxon>Alicyclobacillaceae</taxon>
        <taxon>Alicyclobacillus</taxon>
    </lineage>
</organism>
<protein>
    <submittedName>
        <fullName evidence="3">Acyl--CoA ligase</fullName>
    </submittedName>
</protein>
<keyword evidence="4" id="KW-1185">Reference proteome</keyword>
<feature type="domain" description="AMP-dependent synthetase/ligase" evidence="1">
    <location>
        <begin position="8"/>
        <end position="368"/>
    </location>
</feature>
<dbReference type="EMBL" id="CP080467">
    <property type="protein sequence ID" value="UNO50657.1"/>
    <property type="molecule type" value="Genomic_DNA"/>
</dbReference>
<feature type="domain" description="AMP-binding enzyme C-terminal" evidence="2">
    <location>
        <begin position="418"/>
        <end position="494"/>
    </location>
</feature>
<name>T0CRR2_ALIAG</name>
<dbReference type="eggNOG" id="COG0318">
    <property type="taxonomic scope" value="Bacteria"/>
</dbReference>
<dbReference type="PANTHER" id="PTHR43767">
    <property type="entry name" value="LONG-CHAIN-FATTY-ACID--COA LIGASE"/>
    <property type="match status" value="1"/>
</dbReference>
<dbReference type="InterPro" id="IPR042099">
    <property type="entry name" value="ANL_N_sf"/>
</dbReference>
<dbReference type="InterPro" id="IPR025110">
    <property type="entry name" value="AMP-bd_C"/>
</dbReference>
<accession>A0A9E6ZJ40</accession>